<dbReference type="GO" id="GO:0006629">
    <property type="term" value="P:lipid metabolic process"/>
    <property type="evidence" value="ECO:0007669"/>
    <property type="project" value="InterPro"/>
</dbReference>
<dbReference type="EMBL" id="QEEZ01000005">
    <property type="protein sequence ID" value="PWC02138.1"/>
    <property type="molecule type" value="Genomic_DNA"/>
</dbReference>
<feature type="domain" description="GP-PDE" evidence="1">
    <location>
        <begin position="1"/>
        <end position="239"/>
    </location>
</feature>
<sequence>MKIVAHRGLAPGYQELTRAAYEYTLGLPIHGVECDVRLCRSGELVLHHDRRIGRTNVGGEHFTKISELTLDELRRENFGTPANPQTILTLPELLEMIVDAGDKHLYLEIKHPSRYGRMQEERIRQDLIYAGLLHDERIHVISFSHTSMRRMAELIPDIDRIYLRRHWELRYNPKDLMLSSPTGLGLSVGTAKLRPDLVGAQELPTYLWTTNSSADMKFGQKVGADIVATDYPEKALATYGQLASVD</sequence>
<dbReference type="PROSITE" id="PS51704">
    <property type="entry name" value="GP_PDE"/>
    <property type="match status" value="1"/>
</dbReference>
<organism evidence="2 3">
    <name type="scientific">Corynebacterium yudongzhengii</name>
    <dbReference type="NCBI Taxonomy" id="2080740"/>
    <lineage>
        <taxon>Bacteria</taxon>
        <taxon>Bacillati</taxon>
        <taxon>Actinomycetota</taxon>
        <taxon>Actinomycetes</taxon>
        <taxon>Mycobacteriales</taxon>
        <taxon>Corynebacteriaceae</taxon>
        <taxon>Corynebacterium</taxon>
    </lineage>
</organism>
<gene>
    <name evidence="2" type="ORF">DF222_03340</name>
</gene>
<comment type="caution">
    <text evidence="2">The sequence shown here is derived from an EMBL/GenBank/DDBJ whole genome shotgun (WGS) entry which is preliminary data.</text>
</comment>
<dbReference type="Pfam" id="PF03009">
    <property type="entry name" value="GDPD"/>
    <property type="match status" value="1"/>
</dbReference>
<accession>A0A2U1T8C2</accession>
<evidence type="ECO:0000313" key="3">
    <source>
        <dbReference type="Proteomes" id="UP000244989"/>
    </source>
</evidence>
<dbReference type="KEGG" id="cyz:C3B44_11055"/>
<keyword evidence="3" id="KW-1185">Reference proteome</keyword>
<dbReference type="OrthoDB" id="9758957at2"/>
<dbReference type="GO" id="GO:0008081">
    <property type="term" value="F:phosphoric diester hydrolase activity"/>
    <property type="evidence" value="ECO:0007669"/>
    <property type="project" value="InterPro"/>
</dbReference>
<dbReference type="InterPro" id="IPR017946">
    <property type="entry name" value="PLC-like_Pdiesterase_TIM-brl"/>
</dbReference>
<dbReference type="PANTHER" id="PTHR46211">
    <property type="entry name" value="GLYCEROPHOSPHORYL DIESTER PHOSPHODIESTERASE"/>
    <property type="match status" value="1"/>
</dbReference>
<evidence type="ECO:0000259" key="1">
    <source>
        <dbReference type="PROSITE" id="PS51704"/>
    </source>
</evidence>
<dbReference type="Gene3D" id="3.20.20.190">
    <property type="entry name" value="Phosphatidylinositol (PI) phosphodiesterase"/>
    <property type="match status" value="1"/>
</dbReference>
<proteinExistence type="predicted"/>
<dbReference type="PANTHER" id="PTHR46211:SF1">
    <property type="entry name" value="GLYCEROPHOSPHODIESTER PHOSPHODIESTERASE, CYTOPLASMIC"/>
    <property type="match status" value="1"/>
</dbReference>
<name>A0A2U1T8C2_9CORY</name>
<dbReference type="RefSeq" id="WP_108432410.1">
    <property type="nucleotide sequence ID" value="NZ_CP026947.1"/>
</dbReference>
<dbReference type="SUPFAM" id="SSF51695">
    <property type="entry name" value="PLC-like phosphodiesterases"/>
    <property type="match status" value="1"/>
</dbReference>
<reference evidence="3" key="1">
    <citation type="submission" date="2018-04" db="EMBL/GenBank/DDBJ databases">
        <authorList>
            <person name="Liu S."/>
            <person name="Wang Z."/>
            <person name="Li J."/>
        </authorList>
    </citation>
    <scope>NUCLEOTIDE SEQUENCE [LARGE SCALE GENOMIC DNA]</scope>
    <source>
        <strain evidence="3">2189</strain>
    </source>
</reference>
<dbReference type="Proteomes" id="UP000244989">
    <property type="component" value="Unassembled WGS sequence"/>
</dbReference>
<protein>
    <submittedName>
        <fullName evidence="2">Glycerophosphodiester phosphodiesterase</fullName>
    </submittedName>
</protein>
<evidence type="ECO:0000313" key="2">
    <source>
        <dbReference type="EMBL" id="PWC02138.1"/>
    </source>
</evidence>
<dbReference type="InterPro" id="IPR030395">
    <property type="entry name" value="GP_PDE_dom"/>
</dbReference>
<dbReference type="AlphaFoldDB" id="A0A2U1T8C2"/>